<dbReference type="Gene3D" id="3.30.1360.20">
    <property type="entry name" value="Transcriptional coactivator/pterin dehydratase"/>
    <property type="match status" value="1"/>
</dbReference>
<reference evidence="6" key="1">
    <citation type="journal article" date="2019" name="Int. J. Syst. Evol. Microbiol.">
        <title>The Global Catalogue of Microorganisms (GCM) 10K type strain sequencing project: providing services to taxonomists for standard genome sequencing and annotation.</title>
        <authorList>
            <consortium name="The Broad Institute Genomics Platform"/>
            <consortium name="The Broad Institute Genome Sequencing Center for Infectious Disease"/>
            <person name="Wu L."/>
            <person name="Ma J."/>
        </authorList>
    </citation>
    <scope>NUCLEOTIDE SEQUENCE [LARGE SCALE GENOMIC DNA]</scope>
    <source>
        <strain evidence="6">KCTC 52344</strain>
    </source>
</reference>
<sequence length="77" mass="9002">MWKEENNKLSRTFKFKDFSEAFAFMTRVAILAEVHAHHPDWSNTWNKVEINLTTHDAGNKITEKDRNLADAIDKLVD</sequence>
<protein>
    <recommendedName>
        <fullName evidence="3">4a-hydroxytetrahydrobiopterin dehydratase</fullName>
        <ecNumber evidence="3">4.2.1.96</ecNumber>
    </recommendedName>
</protein>
<dbReference type="PANTHER" id="PTHR12599:SF0">
    <property type="entry name" value="PTERIN-4-ALPHA-CARBINOLAMINE DEHYDRATASE"/>
    <property type="match status" value="1"/>
</dbReference>
<dbReference type="PANTHER" id="PTHR12599">
    <property type="entry name" value="PTERIN-4-ALPHA-CARBINOLAMINE DEHYDRATASE"/>
    <property type="match status" value="1"/>
</dbReference>
<evidence type="ECO:0000256" key="4">
    <source>
        <dbReference type="ARBA" id="ARBA00023239"/>
    </source>
</evidence>
<dbReference type="InterPro" id="IPR036428">
    <property type="entry name" value="PCD_sf"/>
</dbReference>
<comment type="caution">
    <text evidence="5">The sequence shown here is derived from an EMBL/GenBank/DDBJ whole genome shotgun (WGS) entry which is preliminary data.</text>
</comment>
<dbReference type="Pfam" id="PF01329">
    <property type="entry name" value="Pterin_4a"/>
    <property type="match status" value="1"/>
</dbReference>
<comment type="similarity">
    <text evidence="2">Belongs to the pterin-4-alpha-carbinolamine dehydratase family.</text>
</comment>
<proteinExistence type="inferred from homology"/>
<keyword evidence="4" id="KW-0456">Lyase</keyword>
<evidence type="ECO:0000256" key="3">
    <source>
        <dbReference type="ARBA" id="ARBA00013252"/>
    </source>
</evidence>
<dbReference type="Proteomes" id="UP001597510">
    <property type="component" value="Unassembled WGS sequence"/>
</dbReference>
<dbReference type="EC" id="4.2.1.96" evidence="3"/>
<comment type="catalytic activity">
    <reaction evidence="1">
        <text>(4aS,6R)-4a-hydroxy-L-erythro-5,6,7,8-tetrahydrobiopterin = (6R)-L-erythro-6,7-dihydrobiopterin + H2O</text>
        <dbReference type="Rhea" id="RHEA:11920"/>
        <dbReference type="ChEBI" id="CHEBI:15377"/>
        <dbReference type="ChEBI" id="CHEBI:15642"/>
        <dbReference type="ChEBI" id="CHEBI:43120"/>
        <dbReference type="EC" id="4.2.1.96"/>
    </reaction>
</comment>
<accession>A0ABW5J3R3</accession>
<dbReference type="RefSeq" id="WP_340239916.1">
    <property type="nucleotide sequence ID" value="NZ_JBBEWC010000016.1"/>
</dbReference>
<dbReference type="EMBL" id="JBHULC010000007">
    <property type="protein sequence ID" value="MFD2520664.1"/>
    <property type="molecule type" value="Genomic_DNA"/>
</dbReference>
<organism evidence="5 6">
    <name type="scientific">Emticicia soli</name>
    <dbReference type="NCBI Taxonomy" id="2027878"/>
    <lineage>
        <taxon>Bacteria</taxon>
        <taxon>Pseudomonadati</taxon>
        <taxon>Bacteroidota</taxon>
        <taxon>Cytophagia</taxon>
        <taxon>Cytophagales</taxon>
        <taxon>Leadbetterellaceae</taxon>
        <taxon>Emticicia</taxon>
    </lineage>
</organism>
<evidence type="ECO:0000256" key="1">
    <source>
        <dbReference type="ARBA" id="ARBA00001554"/>
    </source>
</evidence>
<gene>
    <name evidence="5" type="ORF">ACFSR2_07215</name>
</gene>
<dbReference type="SUPFAM" id="SSF55248">
    <property type="entry name" value="PCD-like"/>
    <property type="match status" value="1"/>
</dbReference>
<dbReference type="InterPro" id="IPR001533">
    <property type="entry name" value="Pterin_deHydtase"/>
</dbReference>
<name>A0ABW5J3R3_9BACT</name>
<evidence type="ECO:0000313" key="5">
    <source>
        <dbReference type="EMBL" id="MFD2520664.1"/>
    </source>
</evidence>
<evidence type="ECO:0000256" key="2">
    <source>
        <dbReference type="ARBA" id="ARBA00006472"/>
    </source>
</evidence>
<keyword evidence="6" id="KW-1185">Reference proteome</keyword>
<evidence type="ECO:0000313" key="6">
    <source>
        <dbReference type="Proteomes" id="UP001597510"/>
    </source>
</evidence>